<organism evidence="2 3">
    <name type="scientific">Pogonophryne albipinna</name>
    <dbReference type="NCBI Taxonomy" id="1090488"/>
    <lineage>
        <taxon>Eukaryota</taxon>
        <taxon>Metazoa</taxon>
        <taxon>Chordata</taxon>
        <taxon>Craniata</taxon>
        <taxon>Vertebrata</taxon>
        <taxon>Euteleostomi</taxon>
        <taxon>Actinopterygii</taxon>
        <taxon>Neopterygii</taxon>
        <taxon>Teleostei</taxon>
        <taxon>Neoteleostei</taxon>
        <taxon>Acanthomorphata</taxon>
        <taxon>Eupercaria</taxon>
        <taxon>Perciformes</taxon>
        <taxon>Notothenioidei</taxon>
        <taxon>Pogonophryne</taxon>
    </lineage>
</organism>
<dbReference type="PROSITE" id="PS51498">
    <property type="entry name" value="MABP"/>
    <property type="match status" value="1"/>
</dbReference>
<evidence type="ECO:0000313" key="3">
    <source>
        <dbReference type="Proteomes" id="UP001219934"/>
    </source>
</evidence>
<proteinExistence type="predicted"/>
<dbReference type="AlphaFoldDB" id="A0AAD6A9I2"/>
<dbReference type="EMBL" id="JAPTMU010000153">
    <property type="protein sequence ID" value="KAJ4920974.1"/>
    <property type="molecule type" value="Genomic_DNA"/>
</dbReference>
<protein>
    <recommendedName>
        <fullName evidence="1">MABP domain-containing protein</fullName>
    </recommendedName>
</protein>
<dbReference type="Gene3D" id="2.100.10.50">
    <property type="match status" value="2"/>
</dbReference>
<reference evidence="2" key="1">
    <citation type="submission" date="2022-11" db="EMBL/GenBank/DDBJ databases">
        <title>Chromosome-level genome of Pogonophryne albipinna.</title>
        <authorList>
            <person name="Jo E."/>
        </authorList>
    </citation>
    <scope>NUCLEOTIDE SEQUENCE</scope>
    <source>
        <strain evidence="2">SGF0006</strain>
        <tissue evidence="2">Muscle</tissue>
    </source>
</reference>
<dbReference type="InterPro" id="IPR023341">
    <property type="entry name" value="MABP"/>
</dbReference>
<comment type="caution">
    <text evidence="2">The sequence shown here is derived from an EMBL/GenBank/DDBJ whole genome shotgun (WGS) entry which is preliminary data.</text>
</comment>
<evidence type="ECO:0000313" key="2">
    <source>
        <dbReference type="EMBL" id="KAJ4920974.1"/>
    </source>
</evidence>
<evidence type="ECO:0000259" key="1">
    <source>
        <dbReference type="PROSITE" id="PS51498"/>
    </source>
</evidence>
<feature type="domain" description="MABP" evidence="1">
    <location>
        <begin position="90"/>
        <end position="236"/>
    </location>
</feature>
<dbReference type="Proteomes" id="UP001219934">
    <property type="component" value="Unassembled WGS sequence"/>
</dbReference>
<keyword evidence="3" id="KW-1185">Reference proteome</keyword>
<sequence length="332" mass="37112">MPHSISVLYIYAADLWSVQQTSAHQLTSYCLSFAVSTHEPTMSTYISELQVSLNAAEELNLTANGYRIVDGNLNEGAGGNAIRLWYKYGSEPITKVQVSFNDEMADGLIKAGYKKIYKDLNAGAVGSKLYLWYSKGSGEFDTPIVDISVTTDATNEGEKFASGWERVACDLNRRGEGKWIHLWLKREKKTYICDVIATDSFGADKDHFQDGYIRVDEDTNRGAGGANVFIWFRQTTDPKKALKDLQVSINADQYLSYQQQNYHPVVVDLNKGTSGNKVILWYKKEGSSPIKAIGLLLNNVASKDYQEAGINVILKNLNEGNNGWVNHLYVYQ</sequence>
<accession>A0AAD6A9I2</accession>
<gene>
    <name evidence="2" type="ORF">JOQ06_022413</name>
</gene>
<name>A0AAD6A9I2_9TELE</name>
<dbReference type="GO" id="GO:0005737">
    <property type="term" value="C:cytoplasm"/>
    <property type="evidence" value="ECO:0007669"/>
    <property type="project" value="UniProtKB-ARBA"/>
</dbReference>